<evidence type="ECO:0000256" key="9">
    <source>
        <dbReference type="ARBA" id="ARBA00061531"/>
    </source>
</evidence>
<evidence type="ECO:0000256" key="12">
    <source>
        <dbReference type="ARBA" id="ARBA00077138"/>
    </source>
</evidence>
<dbReference type="Proteomes" id="UP000484885">
    <property type="component" value="Unassembled WGS sequence"/>
</dbReference>
<dbReference type="PANTHER" id="PTHR30562:SF1">
    <property type="entry name" value="UVRABC SYSTEM PROTEIN C"/>
    <property type="match status" value="1"/>
</dbReference>
<dbReference type="Pfam" id="PF22920">
    <property type="entry name" value="UvrC_RNaseH"/>
    <property type="match status" value="1"/>
</dbReference>
<dbReference type="SUPFAM" id="SSF47781">
    <property type="entry name" value="RuvA domain 2-like"/>
    <property type="match status" value="1"/>
</dbReference>
<dbReference type="RefSeq" id="WP_164210050.1">
    <property type="nucleotide sequence ID" value="NZ_JAAGSC010000031.1"/>
</dbReference>
<feature type="domain" description="UvrC family homology region profile" evidence="16">
    <location>
        <begin position="254"/>
        <end position="478"/>
    </location>
</feature>
<evidence type="ECO:0000256" key="11">
    <source>
        <dbReference type="ARBA" id="ARBA00067419"/>
    </source>
</evidence>
<dbReference type="InterPro" id="IPR004791">
    <property type="entry name" value="UvrC"/>
</dbReference>
<dbReference type="InterPro" id="IPR035901">
    <property type="entry name" value="GIY-YIG_endonuc_sf"/>
</dbReference>
<keyword evidence="2 13" id="KW-0963">Cytoplasm</keyword>
<keyword evidence="7 13" id="KW-0742">SOS response</keyword>
<keyword evidence="3 13" id="KW-0227">DNA damage</keyword>
<dbReference type="SMART" id="SM00465">
    <property type="entry name" value="GIYc"/>
    <property type="match status" value="1"/>
</dbReference>
<comment type="similarity">
    <text evidence="9 13">Belongs to the UvrC family.</text>
</comment>
<dbReference type="Pfam" id="PF08459">
    <property type="entry name" value="UvrC_RNaseH_dom"/>
    <property type="match status" value="1"/>
</dbReference>
<dbReference type="AlphaFoldDB" id="A0A845V3U4"/>
<dbReference type="PROSITE" id="PS50164">
    <property type="entry name" value="GIY_YIG"/>
    <property type="match status" value="1"/>
</dbReference>
<dbReference type="InterPro" id="IPR001943">
    <property type="entry name" value="UVR_dom"/>
</dbReference>
<dbReference type="FunFam" id="1.10.150.20:FF:000005">
    <property type="entry name" value="UvrABC system protein C"/>
    <property type="match status" value="1"/>
</dbReference>
<organism evidence="17 18">
    <name type="scientific">Wenzhouxiangella limi</name>
    <dbReference type="NCBI Taxonomy" id="2707351"/>
    <lineage>
        <taxon>Bacteria</taxon>
        <taxon>Pseudomonadati</taxon>
        <taxon>Pseudomonadota</taxon>
        <taxon>Gammaproteobacteria</taxon>
        <taxon>Chromatiales</taxon>
        <taxon>Wenzhouxiangellaceae</taxon>
        <taxon>Wenzhouxiangella</taxon>
    </lineage>
</organism>
<evidence type="ECO:0000256" key="2">
    <source>
        <dbReference type="ARBA" id="ARBA00022490"/>
    </source>
</evidence>
<dbReference type="SMART" id="SM00278">
    <property type="entry name" value="HhH1"/>
    <property type="match status" value="2"/>
</dbReference>
<dbReference type="Gene3D" id="1.10.150.20">
    <property type="entry name" value="5' to 3' exonuclease, C-terminal subdomain"/>
    <property type="match status" value="1"/>
</dbReference>
<accession>A0A845V3U4</accession>
<comment type="subcellular location">
    <subcellularLocation>
        <location evidence="1 13">Cytoplasm</location>
    </subcellularLocation>
</comment>
<evidence type="ECO:0000259" key="14">
    <source>
        <dbReference type="PROSITE" id="PS50151"/>
    </source>
</evidence>
<evidence type="ECO:0000256" key="6">
    <source>
        <dbReference type="ARBA" id="ARBA00023204"/>
    </source>
</evidence>
<dbReference type="InterPro" id="IPR036876">
    <property type="entry name" value="UVR_dom_sf"/>
</dbReference>
<dbReference type="GO" id="GO:0009432">
    <property type="term" value="P:SOS response"/>
    <property type="evidence" value="ECO:0007669"/>
    <property type="project" value="UniProtKB-UniRule"/>
</dbReference>
<dbReference type="EMBL" id="JAAGSC010000031">
    <property type="protein sequence ID" value="NDY94655.1"/>
    <property type="molecule type" value="Genomic_DNA"/>
</dbReference>
<dbReference type="PROSITE" id="PS50151">
    <property type="entry name" value="UVR"/>
    <property type="match status" value="1"/>
</dbReference>
<dbReference type="GO" id="GO:0005737">
    <property type="term" value="C:cytoplasm"/>
    <property type="evidence" value="ECO:0007669"/>
    <property type="project" value="UniProtKB-SubCell"/>
</dbReference>
<dbReference type="SUPFAM" id="SSF46600">
    <property type="entry name" value="C-terminal UvrC-binding domain of UvrB"/>
    <property type="match status" value="1"/>
</dbReference>
<evidence type="ECO:0000256" key="4">
    <source>
        <dbReference type="ARBA" id="ARBA00022769"/>
    </source>
</evidence>
<reference evidence="17 18" key="1">
    <citation type="submission" date="2020-02" db="EMBL/GenBank/DDBJ databases">
        <authorList>
            <person name="Zhang X.-Y."/>
        </authorList>
    </citation>
    <scope>NUCLEOTIDE SEQUENCE [LARGE SCALE GENOMIC DNA]</scope>
    <source>
        <strain evidence="17 18">C33</strain>
    </source>
</reference>
<dbReference type="FunFam" id="3.30.420.340:FF:000001">
    <property type="entry name" value="UvrABC system protein C"/>
    <property type="match status" value="1"/>
</dbReference>
<dbReference type="InterPro" id="IPR000305">
    <property type="entry name" value="GIY-YIG_endonuc"/>
</dbReference>
<sequence length="606" mass="67663">MTAAFDGAAFARSLNTGPGVYLMKDDEGRVLYVGKARNLRRRVASYFDRRDKGSRINLMIARTAAMEVSLTRTEAEALLLENEWIKAFRPRFNINLRDDKSYPWIRLDTSHDFPRIAFYRGSRKAPGEYFGPYSSAGAVRESLSEIYRLFGLRQCRDSVFANRTRPCLQYQIGRCSAPCVGYIAAEDYARDVEAARRLLKGEDTAVIEYLAERMQSASEALDFEKAARLRDHIQSLQRVRSSQFVAGGSESLDVIALYLRAGKAAVQVVEFRQGRNVGGRCFFPGNLHDGLTESEVMAAFVGQYYAERIPPTEILLSHALAEPTLWSEALGRKRGARVALRWRLRGQRAQWVRLATTNAEDALRRRQAERDQVGRGLQALAELIDLDQPPRRIECFDISHISGTETVGACVVFGAEGAMKKHYRHYNITGIEPGDDYAAMEQALTRRYRRALEQEENLPDLILVDGGAGQLGRAQQVLDDLGLDAIRLVGVAKGAARKAGYERLVVGSREVVPGPHHPASHLVQQIRDEAHRFAITGHRRRRQKRAQASPLEAIPGVGPARRQKLLSHFGGLQGLSKAGADDLMKVPGIHRALAERIVEHLQNASI</sequence>
<proteinExistence type="inferred from homology"/>
<dbReference type="Pfam" id="PF14520">
    <property type="entry name" value="HHH_5"/>
    <property type="match status" value="1"/>
</dbReference>
<dbReference type="CDD" id="cd10434">
    <property type="entry name" value="GIY-YIG_UvrC_Cho"/>
    <property type="match status" value="1"/>
</dbReference>
<dbReference type="InterPro" id="IPR038476">
    <property type="entry name" value="UvrC_RNase_H_dom_sf"/>
</dbReference>
<evidence type="ECO:0000256" key="7">
    <source>
        <dbReference type="ARBA" id="ARBA00023236"/>
    </source>
</evidence>
<dbReference type="FunFam" id="3.40.1440.10:FF:000001">
    <property type="entry name" value="UvrABC system protein C"/>
    <property type="match status" value="1"/>
</dbReference>
<keyword evidence="5 13" id="KW-0267">Excision nuclease</keyword>
<dbReference type="InterPro" id="IPR003583">
    <property type="entry name" value="Hlx-hairpin-Hlx_DNA-bd_motif"/>
</dbReference>
<dbReference type="Gene3D" id="3.30.420.340">
    <property type="entry name" value="UvrC, RNAse H endonuclease domain"/>
    <property type="match status" value="1"/>
</dbReference>
<dbReference type="PANTHER" id="PTHR30562">
    <property type="entry name" value="UVRC/OXIDOREDUCTASE"/>
    <property type="match status" value="1"/>
</dbReference>
<dbReference type="SUPFAM" id="SSF82771">
    <property type="entry name" value="GIY-YIG endonuclease"/>
    <property type="match status" value="1"/>
</dbReference>
<evidence type="ECO:0000256" key="5">
    <source>
        <dbReference type="ARBA" id="ARBA00022881"/>
    </source>
</evidence>
<evidence type="ECO:0000259" key="16">
    <source>
        <dbReference type="PROSITE" id="PS50165"/>
    </source>
</evidence>
<dbReference type="InterPro" id="IPR047296">
    <property type="entry name" value="GIY-YIG_UvrC_Cho"/>
</dbReference>
<protein>
    <recommendedName>
        <fullName evidence="11 13">UvrABC system protein C</fullName>
        <shortName evidence="13">Protein UvrC</shortName>
    </recommendedName>
    <alternativeName>
        <fullName evidence="12 13">Excinuclease ABC subunit C</fullName>
    </alternativeName>
</protein>
<dbReference type="GO" id="GO:0006289">
    <property type="term" value="P:nucleotide-excision repair"/>
    <property type="evidence" value="ECO:0007669"/>
    <property type="project" value="UniProtKB-UniRule"/>
</dbReference>
<evidence type="ECO:0000256" key="10">
    <source>
        <dbReference type="ARBA" id="ARBA00062841"/>
    </source>
</evidence>
<keyword evidence="17" id="KW-0378">Hydrolase</keyword>
<dbReference type="HAMAP" id="MF_00203">
    <property type="entry name" value="UvrC"/>
    <property type="match status" value="1"/>
</dbReference>
<dbReference type="GO" id="GO:0003677">
    <property type="term" value="F:DNA binding"/>
    <property type="evidence" value="ECO:0007669"/>
    <property type="project" value="UniProtKB-UniRule"/>
</dbReference>
<dbReference type="InterPro" id="IPR010994">
    <property type="entry name" value="RuvA_2-like"/>
</dbReference>
<feature type="domain" description="UVR" evidence="14">
    <location>
        <begin position="204"/>
        <end position="239"/>
    </location>
</feature>
<comment type="function">
    <text evidence="8 13">The UvrABC repair system catalyzes the recognition and processing of DNA lesions. UvrC both incises the 5' and 3' sides of the lesion. The N-terminal half is responsible for the 3' incision and the C-terminal half is responsible for the 5' incision.</text>
</comment>
<dbReference type="InterPro" id="IPR001162">
    <property type="entry name" value="UvrC_RNase_H_dom"/>
</dbReference>
<keyword evidence="18" id="KW-1185">Reference proteome</keyword>
<dbReference type="NCBIfam" id="TIGR00194">
    <property type="entry name" value="uvrC"/>
    <property type="match status" value="1"/>
</dbReference>
<dbReference type="GO" id="GO:0009381">
    <property type="term" value="F:excinuclease ABC activity"/>
    <property type="evidence" value="ECO:0007669"/>
    <property type="project" value="UniProtKB-UniRule"/>
</dbReference>
<keyword evidence="6 13" id="KW-0234">DNA repair</keyword>
<comment type="caution">
    <text evidence="17">The sequence shown here is derived from an EMBL/GenBank/DDBJ whole genome shotgun (WGS) entry which is preliminary data.</text>
</comment>
<gene>
    <name evidence="13 17" type="primary">uvrC</name>
    <name evidence="17" type="ORF">G3I74_02790</name>
</gene>
<dbReference type="Pfam" id="PF02151">
    <property type="entry name" value="UVR"/>
    <property type="match status" value="1"/>
</dbReference>
<keyword evidence="4 13" id="KW-0228">DNA excision</keyword>
<dbReference type="Pfam" id="PF01541">
    <property type="entry name" value="GIY-YIG"/>
    <property type="match status" value="1"/>
</dbReference>
<evidence type="ECO:0000256" key="8">
    <source>
        <dbReference type="ARBA" id="ARBA00059452"/>
    </source>
</evidence>
<feature type="domain" description="GIY-YIG" evidence="15">
    <location>
        <begin position="16"/>
        <end position="94"/>
    </location>
</feature>
<dbReference type="Gene3D" id="3.40.1440.10">
    <property type="entry name" value="GIY-YIG endonuclease"/>
    <property type="match status" value="1"/>
</dbReference>
<dbReference type="NCBIfam" id="NF001824">
    <property type="entry name" value="PRK00558.1-5"/>
    <property type="match status" value="1"/>
</dbReference>
<comment type="subunit">
    <text evidence="10 13">Interacts with UvrB in an incision complex.</text>
</comment>
<evidence type="ECO:0000256" key="13">
    <source>
        <dbReference type="HAMAP-Rule" id="MF_00203"/>
    </source>
</evidence>
<evidence type="ECO:0000259" key="15">
    <source>
        <dbReference type="PROSITE" id="PS50164"/>
    </source>
</evidence>
<evidence type="ECO:0000256" key="1">
    <source>
        <dbReference type="ARBA" id="ARBA00004496"/>
    </source>
</evidence>
<evidence type="ECO:0000313" key="18">
    <source>
        <dbReference type="Proteomes" id="UP000484885"/>
    </source>
</evidence>
<dbReference type="Gene3D" id="4.10.860.10">
    <property type="entry name" value="UVR domain"/>
    <property type="match status" value="1"/>
</dbReference>
<evidence type="ECO:0000313" key="17">
    <source>
        <dbReference type="EMBL" id="NDY94655.1"/>
    </source>
</evidence>
<dbReference type="GO" id="GO:0009380">
    <property type="term" value="C:excinuclease repair complex"/>
    <property type="evidence" value="ECO:0007669"/>
    <property type="project" value="InterPro"/>
</dbReference>
<name>A0A845V3U4_9GAMM</name>
<dbReference type="InterPro" id="IPR050066">
    <property type="entry name" value="UvrABC_protein_C"/>
</dbReference>
<dbReference type="PROSITE" id="PS50165">
    <property type="entry name" value="UVRC"/>
    <property type="match status" value="1"/>
</dbReference>
<evidence type="ECO:0000256" key="3">
    <source>
        <dbReference type="ARBA" id="ARBA00022763"/>
    </source>
</evidence>